<comment type="caution">
    <text evidence="1">The sequence shown here is derived from an EMBL/GenBank/DDBJ whole genome shotgun (WGS) entry which is preliminary data.</text>
</comment>
<dbReference type="AlphaFoldDB" id="A0A0S8GDL9"/>
<protein>
    <submittedName>
        <fullName evidence="1">Uncharacterized protein</fullName>
    </submittedName>
</protein>
<sequence>MVADVVLMEEDASVVEGETFHLAMAGEALLTRHSTVSSRHRIVTLLAGKPTGHDLPVIVSDPPAGPDLLRRPMTRGTTRHRLPGLHPFEMAEKTGRLSNSDVLALYDLRMAGRAAQNLSSPELGQVWAMGEQYRLELNSPSEEPFVVAPLSETTCVLDLCYRLRLVCVQHIGDEL</sequence>
<evidence type="ECO:0000313" key="1">
    <source>
        <dbReference type="EMBL" id="KPK70825.1"/>
    </source>
</evidence>
<dbReference type="Proteomes" id="UP000051717">
    <property type="component" value="Unassembled WGS sequence"/>
</dbReference>
<gene>
    <name evidence="1" type="ORF">AMJ82_02255</name>
</gene>
<name>A0A0S8GDL9_UNCT6</name>
<proteinExistence type="predicted"/>
<organism evidence="1 2">
    <name type="scientific">candidate division TA06 bacterium SM23_40</name>
    <dbReference type="NCBI Taxonomy" id="1703774"/>
    <lineage>
        <taxon>Bacteria</taxon>
        <taxon>Bacteria division TA06</taxon>
    </lineage>
</organism>
<accession>A0A0S8GDL9</accession>
<dbReference type="EMBL" id="LJUI01000009">
    <property type="protein sequence ID" value="KPK70825.1"/>
    <property type="molecule type" value="Genomic_DNA"/>
</dbReference>
<reference evidence="1 2" key="1">
    <citation type="journal article" date="2015" name="Microbiome">
        <title>Genomic resolution of linkages in carbon, nitrogen, and sulfur cycling among widespread estuary sediment bacteria.</title>
        <authorList>
            <person name="Baker B.J."/>
            <person name="Lazar C.S."/>
            <person name="Teske A.P."/>
            <person name="Dick G.J."/>
        </authorList>
    </citation>
    <scope>NUCLEOTIDE SEQUENCE [LARGE SCALE GENOMIC DNA]</scope>
    <source>
        <strain evidence="1">SM23_40</strain>
    </source>
</reference>
<evidence type="ECO:0000313" key="2">
    <source>
        <dbReference type="Proteomes" id="UP000051717"/>
    </source>
</evidence>